<evidence type="ECO:0000313" key="2">
    <source>
        <dbReference type="Proteomes" id="UP000019753"/>
    </source>
</evidence>
<sequence>MADVPALVRREVIQRLYAHMDRLRWEEITHREKSDAYERFVNDPEIGGRLTRYIGSDKIRVWIKDGPAKEYGRALEGVGSYASYSTRMYPSPQRFVAQVLGPEWRVRDGSVDDKPMRCWAEADHDSARYVIWGPLTGLKDLVWQAVLHRTDHWDSEPVICVTSRGMTPLPASVRKEAETMCRIVGAEMREARRSVVDKPKDQ</sequence>
<evidence type="ECO:0000313" key="1">
    <source>
        <dbReference type="EMBL" id="EYR65311.1"/>
    </source>
</evidence>
<gene>
    <name evidence="1" type="ORF">N866_00125</name>
</gene>
<reference evidence="1 2" key="1">
    <citation type="submission" date="2014-01" db="EMBL/GenBank/DDBJ databases">
        <title>Actinotalea ferrariae CF5-4.</title>
        <authorList>
            <person name="Chen F."/>
            <person name="Li Y."/>
            <person name="Wang G."/>
        </authorList>
    </citation>
    <scope>NUCLEOTIDE SEQUENCE [LARGE SCALE GENOMIC DNA]</scope>
    <source>
        <strain evidence="1 2">CF5-4</strain>
    </source>
</reference>
<dbReference type="AlphaFoldDB" id="A0A021VVX1"/>
<name>A0A021VVX1_9CELL</name>
<proteinExistence type="predicted"/>
<comment type="caution">
    <text evidence="1">The sequence shown here is derived from an EMBL/GenBank/DDBJ whole genome shotgun (WGS) entry which is preliminary data.</text>
</comment>
<dbReference type="RefSeq" id="WP_034220964.1">
    <property type="nucleotide sequence ID" value="NZ_AXCW01000001.1"/>
</dbReference>
<protein>
    <submittedName>
        <fullName evidence="1">Uncharacterized protein</fullName>
    </submittedName>
</protein>
<dbReference type="EMBL" id="AXCW01000001">
    <property type="protein sequence ID" value="EYR65311.1"/>
    <property type="molecule type" value="Genomic_DNA"/>
</dbReference>
<keyword evidence="2" id="KW-1185">Reference proteome</keyword>
<accession>A0A021VVX1</accession>
<dbReference type="OrthoDB" id="9182727at2"/>
<dbReference type="Proteomes" id="UP000019753">
    <property type="component" value="Unassembled WGS sequence"/>
</dbReference>
<organism evidence="1 2">
    <name type="scientific">Actinotalea ferrariae CF5-4</name>
    <dbReference type="NCBI Taxonomy" id="948458"/>
    <lineage>
        <taxon>Bacteria</taxon>
        <taxon>Bacillati</taxon>
        <taxon>Actinomycetota</taxon>
        <taxon>Actinomycetes</taxon>
        <taxon>Micrococcales</taxon>
        <taxon>Cellulomonadaceae</taxon>
        <taxon>Actinotalea</taxon>
    </lineage>
</organism>